<feature type="domain" description="Fumarylacetoacetase-like C-terminal" evidence="3">
    <location>
        <begin position="68"/>
        <end position="280"/>
    </location>
</feature>
<dbReference type="OrthoDB" id="9805307at2"/>
<evidence type="ECO:0000313" key="6">
    <source>
        <dbReference type="Proteomes" id="UP000193529"/>
    </source>
</evidence>
<dbReference type="InterPro" id="IPR051121">
    <property type="entry name" value="FAH"/>
</dbReference>
<dbReference type="GO" id="GO:0046872">
    <property type="term" value="F:metal ion binding"/>
    <property type="evidence" value="ECO:0007669"/>
    <property type="project" value="UniProtKB-KW"/>
</dbReference>
<protein>
    <recommendedName>
        <fullName evidence="7">Fumarylacetoacetate hydrolase</fullName>
    </recommendedName>
</protein>
<dbReference type="InterPro" id="IPR018833">
    <property type="entry name" value="Rv2993c-like_N"/>
</dbReference>
<dbReference type="EMBL" id="LQPJ01000102">
    <property type="protein sequence ID" value="ORW24379.1"/>
    <property type="molecule type" value="Genomic_DNA"/>
</dbReference>
<dbReference type="PANTHER" id="PTHR42796">
    <property type="entry name" value="FUMARYLACETOACETATE HYDROLASE DOMAIN-CONTAINING PROTEIN 2A-RELATED"/>
    <property type="match status" value="1"/>
</dbReference>
<gene>
    <name evidence="5" type="ORF">AWC19_09735</name>
</gene>
<accession>A0A1X1ZLW5</accession>
<evidence type="ECO:0008006" key="7">
    <source>
        <dbReference type="Google" id="ProtNLM"/>
    </source>
</evidence>
<evidence type="ECO:0000259" key="3">
    <source>
        <dbReference type="Pfam" id="PF01557"/>
    </source>
</evidence>
<dbReference type="SUPFAM" id="SSF56529">
    <property type="entry name" value="FAH"/>
    <property type="match status" value="1"/>
</dbReference>
<dbReference type="Pfam" id="PF01557">
    <property type="entry name" value="FAA_hydrolase"/>
    <property type="match status" value="1"/>
</dbReference>
<keyword evidence="2" id="KW-0479">Metal-binding</keyword>
<keyword evidence="6" id="KW-1185">Reference proteome</keyword>
<dbReference type="InterPro" id="IPR036663">
    <property type="entry name" value="Fumarylacetoacetase_C_sf"/>
</dbReference>
<dbReference type="Gene3D" id="3.90.850.10">
    <property type="entry name" value="Fumarylacetoacetase-like, C-terminal domain"/>
    <property type="match status" value="1"/>
</dbReference>
<dbReference type="GO" id="GO:0003824">
    <property type="term" value="F:catalytic activity"/>
    <property type="evidence" value="ECO:0007669"/>
    <property type="project" value="InterPro"/>
</dbReference>
<organism evidence="5 6">
    <name type="scientific">Mycobacterium palustre</name>
    <dbReference type="NCBI Taxonomy" id="153971"/>
    <lineage>
        <taxon>Bacteria</taxon>
        <taxon>Bacillati</taxon>
        <taxon>Actinomycetota</taxon>
        <taxon>Actinomycetes</taxon>
        <taxon>Mycobacteriales</taxon>
        <taxon>Mycobacteriaceae</taxon>
        <taxon>Mycobacterium</taxon>
        <taxon>Mycobacterium simiae complex</taxon>
    </lineage>
</organism>
<comment type="similarity">
    <text evidence="1">Belongs to the FAH family.</text>
</comment>
<evidence type="ECO:0000256" key="2">
    <source>
        <dbReference type="ARBA" id="ARBA00022723"/>
    </source>
</evidence>
<name>A0A1X1ZLW5_9MYCO</name>
<dbReference type="InterPro" id="IPR011234">
    <property type="entry name" value="Fumarylacetoacetase-like_C"/>
</dbReference>
<comment type="caution">
    <text evidence="5">The sequence shown here is derived from an EMBL/GenBank/DDBJ whole genome shotgun (WGS) entry which is preliminary data.</text>
</comment>
<dbReference type="AlphaFoldDB" id="A0A1X1ZLW5"/>
<dbReference type="Proteomes" id="UP000193529">
    <property type="component" value="Unassembled WGS sequence"/>
</dbReference>
<dbReference type="PANTHER" id="PTHR42796:SF4">
    <property type="entry name" value="FUMARYLACETOACETATE HYDROLASE DOMAIN-CONTAINING PROTEIN 2A"/>
    <property type="match status" value="1"/>
</dbReference>
<evidence type="ECO:0000256" key="1">
    <source>
        <dbReference type="ARBA" id="ARBA00010211"/>
    </source>
</evidence>
<sequence length="305" mass="32707">MKLARYRAAGQVSWGAIVGDDVHPLDGSFDEWAGRITTGGAAAAPLSARSVPLSDVQLLSPVAPSARLFAIGVNYASHTPMASAEARRDTTLSFTVPMESVIGPDEEIRYPTITDMLDYEVELVGVLGKPLVAGEPAVRSVLGYTIGCDTSARDTGMLPNAPVDFYSMKGIDATKPLGPWIVTRDELGGDEQPDLMQTTRINGEVRQHESTAGMTWGVERCLQWIDKRSALHSGDQVWFGTPGGVALEDEMRQPGTGRFLNPGDQLEFEIQGIGLLRSRVGPKSPHHEGFPWFQIPALAVGPGGA</sequence>
<proteinExistence type="inferred from homology"/>
<dbReference type="GO" id="GO:0044281">
    <property type="term" value="P:small molecule metabolic process"/>
    <property type="evidence" value="ECO:0007669"/>
    <property type="project" value="UniProtKB-ARBA"/>
</dbReference>
<dbReference type="STRING" id="153971.AWC19_09735"/>
<dbReference type="Pfam" id="PF10370">
    <property type="entry name" value="Rv2993c-like_N"/>
    <property type="match status" value="1"/>
</dbReference>
<dbReference type="RefSeq" id="WP_085078698.1">
    <property type="nucleotide sequence ID" value="NZ_LQPJ01000102.1"/>
</dbReference>
<feature type="domain" description="Rv2993c-like N-terminal" evidence="4">
    <location>
        <begin position="1"/>
        <end position="61"/>
    </location>
</feature>
<evidence type="ECO:0000313" key="5">
    <source>
        <dbReference type="EMBL" id="ORW24379.1"/>
    </source>
</evidence>
<evidence type="ECO:0000259" key="4">
    <source>
        <dbReference type="Pfam" id="PF10370"/>
    </source>
</evidence>
<reference evidence="5 6" key="1">
    <citation type="submission" date="2016-01" db="EMBL/GenBank/DDBJ databases">
        <title>The new phylogeny of the genus Mycobacterium.</title>
        <authorList>
            <person name="Tarcisio F."/>
            <person name="Conor M."/>
            <person name="Antonella G."/>
            <person name="Elisabetta G."/>
            <person name="Giulia F.S."/>
            <person name="Sara T."/>
            <person name="Anna F."/>
            <person name="Clotilde B."/>
            <person name="Roberto B."/>
            <person name="Veronica D.S."/>
            <person name="Fabio R."/>
            <person name="Monica P."/>
            <person name="Olivier J."/>
            <person name="Enrico T."/>
            <person name="Nicola S."/>
        </authorList>
    </citation>
    <scope>NUCLEOTIDE SEQUENCE [LARGE SCALE GENOMIC DNA]</scope>
    <source>
        <strain evidence="5 6">DSM 44572</strain>
    </source>
</reference>